<dbReference type="EMBL" id="KB740193">
    <property type="protein sequence ID" value="ENN81092.1"/>
    <property type="molecule type" value="Genomic_DNA"/>
</dbReference>
<proteinExistence type="inferred from homology"/>
<dbReference type="InterPro" id="IPR006612">
    <property type="entry name" value="THAP_Znf"/>
</dbReference>
<evidence type="ECO:0000256" key="11">
    <source>
        <dbReference type="ARBA" id="ARBA00023306"/>
    </source>
</evidence>
<feature type="domain" description="THAP-type" evidence="14">
    <location>
        <begin position="1"/>
        <end position="85"/>
    </location>
</feature>
<feature type="region of interest" description="Disordered" evidence="13">
    <location>
        <begin position="81"/>
        <end position="107"/>
    </location>
</feature>
<evidence type="ECO:0000313" key="16">
    <source>
        <dbReference type="EMBL" id="ERL85206.1"/>
    </source>
</evidence>
<dbReference type="SMART" id="SM00692">
    <property type="entry name" value="DM3"/>
    <property type="match status" value="1"/>
</dbReference>
<keyword evidence="18" id="KW-1185">Reference proteome</keyword>
<keyword evidence="6" id="KW-0805">Transcription regulation</keyword>
<organism evidence="15">
    <name type="scientific">Dendroctonus ponderosae</name>
    <name type="common">Mountain pine beetle</name>
    <dbReference type="NCBI Taxonomy" id="77166"/>
    <lineage>
        <taxon>Eukaryota</taxon>
        <taxon>Metazoa</taxon>
        <taxon>Ecdysozoa</taxon>
        <taxon>Arthropoda</taxon>
        <taxon>Hexapoda</taxon>
        <taxon>Insecta</taxon>
        <taxon>Pterygota</taxon>
        <taxon>Neoptera</taxon>
        <taxon>Endopterygota</taxon>
        <taxon>Coleoptera</taxon>
        <taxon>Polyphaga</taxon>
        <taxon>Cucujiformia</taxon>
        <taxon>Curculionidae</taxon>
        <taxon>Scolytinae</taxon>
        <taxon>Dendroctonus</taxon>
    </lineage>
</organism>
<keyword evidence="3" id="KW-0479">Metal-binding</keyword>
<protein>
    <recommendedName>
        <fullName evidence="14">THAP-type domain-containing protein</fullName>
    </recommendedName>
</protein>
<evidence type="ECO:0000256" key="8">
    <source>
        <dbReference type="ARBA" id="ARBA00023125"/>
    </source>
</evidence>
<gene>
    <name evidence="16" type="ORF">D910_02627</name>
    <name evidence="15" type="ORF">YQE_02460</name>
</gene>
<feature type="compositionally biased region" description="Polar residues" evidence="13">
    <location>
        <begin position="85"/>
        <end position="99"/>
    </location>
</feature>
<dbReference type="Pfam" id="PF05485">
    <property type="entry name" value="THAP"/>
    <property type="match status" value="1"/>
</dbReference>
<dbReference type="PROSITE" id="PS50950">
    <property type="entry name" value="ZF_THAP"/>
    <property type="match status" value="1"/>
</dbReference>
<reference evidence="18 19" key="1">
    <citation type="journal article" date="2013" name="Genome Biol.">
        <title>Draft genome of the mountain pine beetle, Dendroctonus ponderosae Hopkins, a major forest pest.</title>
        <authorList>
            <person name="Keeling C.I."/>
            <person name="Yuen M.M."/>
            <person name="Liao N.Y."/>
            <person name="Docking T.R."/>
            <person name="Chan S.K."/>
            <person name="Taylor G.A."/>
            <person name="Palmquist D.L."/>
            <person name="Jackman S.D."/>
            <person name="Nguyen A."/>
            <person name="Li M."/>
            <person name="Henderson H."/>
            <person name="Janes J.K."/>
            <person name="Zhao Y."/>
            <person name="Pandoh P."/>
            <person name="Moore R."/>
            <person name="Sperling F.A."/>
            <person name="Huber D.P."/>
            <person name="Birol I."/>
            <person name="Jones S.J."/>
            <person name="Bohlmann J."/>
        </authorList>
    </citation>
    <scope>NUCLEOTIDE SEQUENCE</scope>
</reference>
<evidence type="ECO:0000256" key="6">
    <source>
        <dbReference type="ARBA" id="ARBA00023015"/>
    </source>
</evidence>
<dbReference type="Proteomes" id="UP000019118">
    <property type="component" value="Unassembled WGS sequence"/>
</dbReference>
<dbReference type="PANTHER" id="PTHR46600:SF1">
    <property type="entry name" value="THAP DOMAIN-CONTAINING PROTEIN 1"/>
    <property type="match status" value="1"/>
</dbReference>
<feature type="non-terminal residue" evidence="15">
    <location>
        <position position="1"/>
    </location>
</feature>
<evidence type="ECO:0000256" key="3">
    <source>
        <dbReference type="ARBA" id="ARBA00022723"/>
    </source>
</evidence>
<evidence type="ECO:0000313" key="18">
    <source>
        <dbReference type="Proteomes" id="UP000019118"/>
    </source>
</evidence>
<dbReference type="SUPFAM" id="SSF57716">
    <property type="entry name" value="Glucocorticoid receptor-like (DNA-binding domain)"/>
    <property type="match status" value="1"/>
</dbReference>
<keyword evidence="5" id="KW-0862">Zinc</keyword>
<dbReference type="EMBL" id="KB631669">
    <property type="protein sequence ID" value="ERL85206.1"/>
    <property type="molecule type" value="Genomic_DNA"/>
</dbReference>
<evidence type="ECO:0000256" key="12">
    <source>
        <dbReference type="PROSITE-ProRule" id="PRU00309"/>
    </source>
</evidence>
<evidence type="ECO:0000313" key="17">
    <source>
        <dbReference type="EnsemblMetazoa" id="XP_019753603.1"/>
    </source>
</evidence>
<dbReference type="GO" id="GO:0008270">
    <property type="term" value="F:zinc ion binding"/>
    <property type="evidence" value="ECO:0007669"/>
    <property type="project" value="UniProtKB-KW"/>
</dbReference>
<evidence type="ECO:0000256" key="1">
    <source>
        <dbReference type="ARBA" id="ARBA00004642"/>
    </source>
</evidence>
<dbReference type="STRING" id="77166.N6UQT3"/>
<sequence>MGGCRCSYKNCTNTTKSAEINFFQYPVKHRSRCVNWIENSEKPAFYDLEEDQLRNKVICESHFEEKWFLNSQRKRLLHGAIPTLDGNSNHVRDTASPNSRDAPVYLPSNSNQYSDVKVVPTNNDGTVFVLDTENMFTISPKIESYIIKNGVLVPTNSNSAVKNTTGRFIRQSTSNRFTKPSTSTAGYVMGAETEIANINTPPGPSKTLLKENSHQSNFLKSEVGEAETENGDFFSHEEPSEKKIVSEDVKHKAKQGHTISNNHGHSKSAVTKNYLRQIKKHSRDIATIKRMLKQKRIAQQAKPSIKNILAELQQHVPSSLFTIISLILGEKNDLNGEDIEFFTTLHRASPEVYQMLSDKYKWNLPSIELVVDTTEPF</sequence>
<dbReference type="PANTHER" id="PTHR46600">
    <property type="entry name" value="THAP DOMAIN-CONTAINING"/>
    <property type="match status" value="1"/>
</dbReference>
<keyword evidence="8 12" id="KW-0238">DNA-binding</keyword>
<evidence type="ECO:0000256" key="13">
    <source>
        <dbReference type="SAM" id="MobiDB-lite"/>
    </source>
</evidence>
<keyword evidence="9" id="KW-0804">Transcription</keyword>
<dbReference type="InterPro" id="IPR026516">
    <property type="entry name" value="THAP1/10"/>
</dbReference>
<dbReference type="SMART" id="SM00980">
    <property type="entry name" value="THAP"/>
    <property type="match status" value="1"/>
</dbReference>
<evidence type="ECO:0000256" key="7">
    <source>
        <dbReference type="ARBA" id="ARBA00023054"/>
    </source>
</evidence>
<keyword evidence="4 12" id="KW-0863">Zinc-finger</keyword>
<dbReference type="KEGG" id="dpa:109532906"/>
<dbReference type="EnsemblMetazoa" id="XM_019898044.1">
    <property type="protein sequence ID" value="XP_019753603.1"/>
    <property type="gene ID" value="LOC109532906"/>
</dbReference>
<keyword evidence="7" id="KW-0175">Coiled coil</keyword>
<comment type="subcellular location">
    <subcellularLocation>
        <location evidence="1">Nucleus</location>
        <location evidence="1">Nucleoplasm</location>
    </subcellularLocation>
</comment>
<dbReference type="OrthoDB" id="7683421at2759"/>
<evidence type="ECO:0000256" key="9">
    <source>
        <dbReference type="ARBA" id="ARBA00023163"/>
    </source>
</evidence>
<evidence type="ECO:0000313" key="15">
    <source>
        <dbReference type="EMBL" id="ENN81092.1"/>
    </source>
</evidence>
<reference evidence="17" key="2">
    <citation type="submission" date="2024-08" db="UniProtKB">
        <authorList>
            <consortium name="EnsemblMetazoa"/>
        </authorList>
    </citation>
    <scope>IDENTIFICATION</scope>
</reference>
<dbReference type="GO" id="GO:0005654">
    <property type="term" value="C:nucleoplasm"/>
    <property type="evidence" value="ECO:0007669"/>
    <property type="project" value="UniProtKB-SubCell"/>
</dbReference>
<dbReference type="Proteomes" id="UP000030742">
    <property type="component" value="Unassembled WGS sequence"/>
</dbReference>
<evidence type="ECO:0000256" key="10">
    <source>
        <dbReference type="ARBA" id="ARBA00023242"/>
    </source>
</evidence>
<comment type="similarity">
    <text evidence="2">Belongs to the THAP1 family.</text>
</comment>
<evidence type="ECO:0000256" key="4">
    <source>
        <dbReference type="ARBA" id="ARBA00022771"/>
    </source>
</evidence>
<evidence type="ECO:0000256" key="5">
    <source>
        <dbReference type="ARBA" id="ARBA00022833"/>
    </source>
</evidence>
<accession>N6UQT3</accession>
<dbReference type="HOGENOM" id="CLU_800068_0_0_1"/>
<evidence type="ECO:0000313" key="19">
    <source>
        <dbReference type="Proteomes" id="UP000030742"/>
    </source>
</evidence>
<evidence type="ECO:0000259" key="14">
    <source>
        <dbReference type="PROSITE" id="PS50950"/>
    </source>
</evidence>
<name>N6UQT3_DENPD</name>
<dbReference type="OMA" id="VICETHF"/>
<keyword evidence="10" id="KW-0539">Nucleus</keyword>
<evidence type="ECO:0000256" key="2">
    <source>
        <dbReference type="ARBA" id="ARBA00006177"/>
    </source>
</evidence>
<dbReference type="GO" id="GO:0043565">
    <property type="term" value="F:sequence-specific DNA binding"/>
    <property type="evidence" value="ECO:0007669"/>
    <property type="project" value="InterPro"/>
</dbReference>
<dbReference type="AlphaFoldDB" id="N6UQT3"/>
<keyword evidence="11" id="KW-0131">Cell cycle</keyword>